<feature type="region of interest" description="Disordered" evidence="1">
    <location>
        <begin position="323"/>
        <end position="355"/>
    </location>
</feature>
<feature type="domain" description="CPAF-like PDZ" evidence="3">
    <location>
        <begin position="174"/>
        <end position="276"/>
    </location>
</feature>
<evidence type="ECO:0000313" key="5">
    <source>
        <dbReference type="Proteomes" id="UP000265703"/>
    </source>
</evidence>
<gene>
    <name evidence="4" type="ORF">C1645_772922</name>
</gene>
<dbReference type="InterPro" id="IPR056186">
    <property type="entry name" value="PDZ_CPAF-rel"/>
</dbReference>
<dbReference type="EMBL" id="QKYT01000227">
    <property type="protein sequence ID" value="RIA89246.1"/>
    <property type="molecule type" value="Genomic_DNA"/>
</dbReference>
<comment type="caution">
    <text evidence="4">The sequence shown here is derived from an EMBL/GenBank/DDBJ whole genome shotgun (WGS) entry which is preliminary data.</text>
</comment>
<evidence type="ECO:0000256" key="1">
    <source>
        <dbReference type="SAM" id="MobiDB-lite"/>
    </source>
</evidence>
<evidence type="ECO:0000259" key="3">
    <source>
        <dbReference type="Pfam" id="PF23658"/>
    </source>
</evidence>
<keyword evidence="5" id="KW-1185">Reference proteome</keyword>
<accession>A0A397SX48</accession>
<dbReference type="OrthoDB" id="27214at2759"/>
<feature type="signal peptide" evidence="2">
    <location>
        <begin position="1"/>
        <end position="25"/>
    </location>
</feature>
<dbReference type="InterPro" id="IPR029045">
    <property type="entry name" value="ClpP/crotonase-like_dom_sf"/>
</dbReference>
<name>A0A397SX48_9GLOM</name>
<dbReference type="PANTHER" id="PTHR37049">
    <property type="entry name" value="PEPTIDASE S41 FAMILY PROTEIN"/>
    <property type="match status" value="1"/>
</dbReference>
<sequence length="691" mass="76505">MKTFTIIKTLIIPSLMLLATHRGESLYIPRDAPSSAPNFSGQVDGCANIHNTFKKAGTKEGLSFPFSDLKACYESFAFDNKRRADTIDTMKKTFNGFYVFADQAKEQPAQGFDFKAIDIISEIDNLSQKSYANDFEFSNDATNLVTELKDPHTIFFPICYTRFTFTQRIALYATASQDGTHTIKVFKDTIESQNNDCEVDRIDGVAAIDVITEYARDKVFVSKDLGVRFNMALASLALQNGTYILQPRSSQFTLRLVLPEKESTTYDLKCGSETKTITRNWEAVINNSDDLDKFTDSNSYWQNFCANPPAGEKVQPPQEPITPEIPPPIRNIGKEPNVNSKKDKRKYHRRTKSEKSHTKCRNIAYPIDPLTVNPELLKSLSPPVNINNLVFDAKIAQFYSLGNDVGVAVLATYDIGNNISVDTLTTSFGNLQTGFKKLADNGAKKLVLDLSNNEGGLTIISHFVNSLLFPNANPSLPTDFKLTDIEKSAILKASNSSQPTNSIFDFGGYLSVDEQSFNNTNEFLESKFIENDISSINGFFAATQSSSSLPWKSSDMIMLTNGYCGSACAATSLLFSDSHGVRSVAVGGFPNIPLSFSSFPGGQAFVLDDPLKRGFDLKTDFGSLGLTDEADFPKDIPTNTMLTFTVRKAFSTVNADEILEYSFKPSTNHIFFDETSIRDPSKLWSQASTLI</sequence>
<dbReference type="AlphaFoldDB" id="A0A397SX48"/>
<protein>
    <recommendedName>
        <fullName evidence="3">CPAF-like PDZ domain-containing protein</fullName>
    </recommendedName>
</protein>
<feature type="compositionally biased region" description="Basic residues" evidence="1">
    <location>
        <begin position="342"/>
        <end position="352"/>
    </location>
</feature>
<evidence type="ECO:0000256" key="2">
    <source>
        <dbReference type="SAM" id="SignalP"/>
    </source>
</evidence>
<dbReference type="SUPFAM" id="SSF52096">
    <property type="entry name" value="ClpP/crotonase"/>
    <property type="match status" value="1"/>
</dbReference>
<dbReference type="InterPro" id="IPR052766">
    <property type="entry name" value="S41A_metabolite_peptidase"/>
</dbReference>
<dbReference type="Gene3D" id="3.90.226.10">
    <property type="entry name" value="2-enoyl-CoA Hydratase, Chain A, domain 1"/>
    <property type="match status" value="1"/>
</dbReference>
<reference evidence="4 5" key="1">
    <citation type="submission" date="2018-06" db="EMBL/GenBank/DDBJ databases">
        <title>Comparative genomics reveals the genomic features of Rhizophagus irregularis, R. cerebriforme, R. diaphanum and Gigaspora rosea, and their symbiotic lifestyle signature.</title>
        <authorList>
            <person name="Morin E."/>
            <person name="San Clemente H."/>
            <person name="Chen E.C.H."/>
            <person name="De La Providencia I."/>
            <person name="Hainaut M."/>
            <person name="Kuo A."/>
            <person name="Kohler A."/>
            <person name="Murat C."/>
            <person name="Tang N."/>
            <person name="Roy S."/>
            <person name="Loubradou J."/>
            <person name="Henrissat B."/>
            <person name="Grigoriev I.V."/>
            <person name="Corradi N."/>
            <person name="Roux C."/>
            <person name="Martin F.M."/>
        </authorList>
    </citation>
    <scope>NUCLEOTIDE SEQUENCE [LARGE SCALE GENOMIC DNA]</scope>
    <source>
        <strain evidence="4 5">DAOM 227022</strain>
    </source>
</reference>
<dbReference type="Proteomes" id="UP000265703">
    <property type="component" value="Unassembled WGS sequence"/>
</dbReference>
<evidence type="ECO:0000313" key="4">
    <source>
        <dbReference type="EMBL" id="RIA89246.1"/>
    </source>
</evidence>
<dbReference type="Pfam" id="PF23658">
    <property type="entry name" value="PDZ_CPAF_rel"/>
    <property type="match status" value="1"/>
</dbReference>
<organism evidence="4 5">
    <name type="scientific">Glomus cerebriforme</name>
    <dbReference type="NCBI Taxonomy" id="658196"/>
    <lineage>
        <taxon>Eukaryota</taxon>
        <taxon>Fungi</taxon>
        <taxon>Fungi incertae sedis</taxon>
        <taxon>Mucoromycota</taxon>
        <taxon>Glomeromycotina</taxon>
        <taxon>Glomeromycetes</taxon>
        <taxon>Glomerales</taxon>
        <taxon>Glomeraceae</taxon>
        <taxon>Glomus</taxon>
    </lineage>
</organism>
<proteinExistence type="predicted"/>
<dbReference type="STRING" id="658196.A0A397SX48"/>
<dbReference type="PANTHER" id="PTHR37049:SF4">
    <property type="entry name" value="RHODANESE DOMAIN-CONTAINING PROTEIN"/>
    <property type="match status" value="1"/>
</dbReference>
<feature type="chain" id="PRO_5017325749" description="CPAF-like PDZ domain-containing protein" evidence="2">
    <location>
        <begin position="26"/>
        <end position="691"/>
    </location>
</feature>
<keyword evidence="2" id="KW-0732">Signal</keyword>